<gene>
    <name evidence="2" type="ORF">PHYSODRAFT_525891</name>
</gene>
<dbReference type="InParanoid" id="G5A5L8"/>
<name>G5A5L8_PHYSP</name>
<sequence>LQKVGAKKKTIHQYILENCDRLPSIRDVHNLLRTLKTKEFDNTTRVQRLKKCMTDFSEQPGNIARIFTEVINGKKLATCLTLQTERMRDTFSRFSEVLLIDATHGTNESKYKVFSFMAHDVFGKG</sequence>
<feature type="non-terminal residue" evidence="2">
    <location>
        <position position="1"/>
    </location>
</feature>
<dbReference type="PANTHER" id="PTHR31569">
    <property type="entry name" value="SWIM-TYPE DOMAIN-CONTAINING PROTEIN"/>
    <property type="match status" value="1"/>
</dbReference>
<evidence type="ECO:0000313" key="2">
    <source>
        <dbReference type="EMBL" id="EGZ08623.1"/>
    </source>
</evidence>
<reference evidence="2 3" key="1">
    <citation type="journal article" date="2006" name="Science">
        <title>Phytophthora genome sequences uncover evolutionary origins and mechanisms of pathogenesis.</title>
        <authorList>
            <person name="Tyler B.M."/>
            <person name="Tripathy S."/>
            <person name="Zhang X."/>
            <person name="Dehal P."/>
            <person name="Jiang R.H."/>
            <person name="Aerts A."/>
            <person name="Arredondo F.D."/>
            <person name="Baxter L."/>
            <person name="Bensasson D."/>
            <person name="Beynon J.L."/>
            <person name="Chapman J."/>
            <person name="Damasceno C.M."/>
            <person name="Dorrance A.E."/>
            <person name="Dou D."/>
            <person name="Dickerman A.W."/>
            <person name="Dubchak I.L."/>
            <person name="Garbelotto M."/>
            <person name="Gijzen M."/>
            <person name="Gordon S.G."/>
            <person name="Govers F."/>
            <person name="Grunwald N.J."/>
            <person name="Huang W."/>
            <person name="Ivors K.L."/>
            <person name="Jones R.W."/>
            <person name="Kamoun S."/>
            <person name="Krampis K."/>
            <person name="Lamour K.H."/>
            <person name="Lee M.K."/>
            <person name="McDonald W.H."/>
            <person name="Medina M."/>
            <person name="Meijer H.J."/>
            <person name="Nordberg E.K."/>
            <person name="Maclean D.J."/>
            <person name="Ospina-Giraldo M.D."/>
            <person name="Morris P.F."/>
            <person name="Phuntumart V."/>
            <person name="Putnam N.H."/>
            <person name="Rash S."/>
            <person name="Rose J.K."/>
            <person name="Sakihama Y."/>
            <person name="Salamov A.A."/>
            <person name="Savidor A."/>
            <person name="Scheuring C.F."/>
            <person name="Smith B.M."/>
            <person name="Sobral B.W."/>
            <person name="Terry A."/>
            <person name="Torto-Alalibo T.A."/>
            <person name="Win J."/>
            <person name="Xu Z."/>
            <person name="Zhang H."/>
            <person name="Grigoriev I.V."/>
            <person name="Rokhsar D.S."/>
            <person name="Boore J.L."/>
        </authorList>
    </citation>
    <scope>NUCLEOTIDE SEQUENCE [LARGE SCALE GENOMIC DNA]</scope>
    <source>
        <strain evidence="2 3">P6497</strain>
    </source>
</reference>
<dbReference type="InterPro" id="IPR052579">
    <property type="entry name" value="Zinc_finger_SWIM"/>
</dbReference>
<feature type="domain" description="ZSWIM1/3 RNaseH-like" evidence="1">
    <location>
        <begin position="56"/>
        <end position="125"/>
    </location>
</feature>
<organism evidence="2 3">
    <name type="scientific">Phytophthora sojae (strain P6497)</name>
    <name type="common">Soybean stem and root rot agent</name>
    <name type="synonym">Phytophthora megasperma f. sp. glycines</name>
    <dbReference type="NCBI Taxonomy" id="1094619"/>
    <lineage>
        <taxon>Eukaryota</taxon>
        <taxon>Sar</taxon>
        <taxon>Stramenopiles</taxon>
        <taxon>Oomycota</taxon>
        <taxon>Peronosporomycetes</taxon>
        <taxon>Peronosporales</taxon>
        <taxon>Peronosporaceae</taxon>
        <taxon>Phytophthora</taxon>
    </lineage>
</organism>
<dbReference type="GeneID" id="20660934"/>
<dbReference type="PANTHER" id="PTHR31569:SF4">
    <property type="entry name" value="SWIM-TYPE DOMAIN-CONTAINING PROTEIN"/>
    <property type="match status" value="1"/>
</dbReference>
<dbReference type="Proteomes" id="UP000002640">
    <property type="component" value="Unassembled WGS sequence"/>
</dbReference>
<accession>G5A5L8</accession>
<dbReference type="RefSeq" id="XP_009535256.1">
    <property type="nucleotide sequence ID" value="XM_009536961.1"/>
</dbReference>
<dbReference type="Pfam" id="PF21056">
    <property type="entry name" value="ZSWIM1-3_RNaseH-like"/>
    <property type="match status" value="1"/>
</dbReference>
<keyword evidence="3" id="KW-1185">Reference proteome</keyword>
<dbReference type="KEGG" id="psoj:PHYSODRAFT_525891"/>
<dbReference type="EMBL" id="JH159160">
    <property type="protein sequence ID" value="EGZ08623.1"/>
    <property type="molecule type" value="Genomic_DNA"/>
</dbReference>
<evidence type="ECO:0000259" key="1">
    <source>
        <dbReference type="Pfam" id="PF21056"/>
    </source>
</evidence>
<evidence type="ECO:0000313" key="3">
    <source>
        <dbReference type="Proteomes" id="UP000002640"/>
    </source>
</evidence>
<dbReference type="AlphaFoldDB" id="G5A5L8"/>
<protein>
    <recommendedName>
        <fullName evidence="1">ZSWIM1/3 RNaseH-like domain-containing protein</fullName>
    </recommendedName>
</protein>
<proteinExistence type="predicted"/>
<dbReference type="InterPro" id="IPR048324">
    <property type="entry name" value="ZSWIM1-3_RNaseH-like"/>
</dbReference>